<organism evidence="2 3">
    <name type="scientific">Exophiala mesophila</name>
    <name type="common">Black yeast-like fungus</name>
    <dbReference type="NCBI Taxonomy" id="212818"/>
    <lineage>
        <taxon>Eukaryota</taxon>
        <taxon>Fungi</taxon>
        <taxon>Dikarya</taxon>
        <taxon>Ascomycota</taxon>
        <taxon>Pezizomycotina</taxon>
        <taxon>Eurotiomycetes</taxon>
        <taxon>Chaetothyriomycetidae</taxon>
        <taxon>Chaetothyriales</taxon>
        <taxon>Herpotrichiellaceae</taxon>
        <taxon>Exophiala</taxon>
    </lineage>
</organism>
<feature type="region of interest" description="Disordered" evidence="1">
    <location>
        <begin position="214"/>
        <end position="266"/>
    </location>
</feature>
<dbReference type="Proteomes" id="UP000054302">
    <property type="component" value="Unassembled WGS sequence"/>
</dbReference>
<evidence type="ECO:0000313" key="2">
    <source>
        <dbReference type="EMBL" id="KIV97819.1"/>
    </source>
</evidence>
<feature type="compositionally biased region" description="Basic and acidic residues" evidence="1">
    <location>
        <begin position="248"/>
        <end position="259"/>
    </location>
</feature>
<protein>
    <submittedName>
        <fullName evidence="2">Uncharacterized protein</fullName>
    </submittedName>
</protein>
<feature type="compositionally biased region" description="Low complexity" evidence="1">
    <location>
        <begin position="73"/>
        <end position="86"/>
    </location>
</feature>
<dbReference type="VEuPathDB" id="FungiDB:PV10_01525"/>
<dbReference type="PANTHER" id="PTHR22705:SF0">
    <property type="entry name" value="ZZ-TYPE ZINC FINGER-CONTAINING PROTEIN 3"/>
    <property type="match status" value="1"/>
</dbReference>
<dbReference type="InterPro" id="IPR037830">
    <property type="entry name" value="ZZZ3"/>
</dbReference>
<keyword evidence="3" id="KW-1185">Reference proteome</keyword>
<dbReference type="OMA" id="INWAKYQ"/>
<dbReference type="RefSeq" id="XP_016229393.1">
    <property type="nucleotide sequence ID" value="XM_016365744.1"/>
</dbReference>
<accession>A0A0D1ZV08</accession>
<dbReference type="EMBL" id="KN847520">
    <property type="protein sequence ID" value="KIV97819.1"/>
    <property type="molecule type" value="Genomic_DNA"/>
</dbReference>
<dbReference type="PANTHER" id="PTHR22705">
    <property type="entry name" value="ZINC FINGER, ZZ DOMAIN CONTAINING 3"/>
    <property type="match status" value="1"/>
</dbReference>
<feature type="region of interest" description="Disordered" evidence="1">
    <location>
        <begin position="156"/>
        <end position="197"/>
    </location>
</feature>
<dbReference type="GeneID" id="27319370"/>
<dbReference type="AlphaFoldDB" id="A0A0D1ZV08"/>
<gene>
    <name evidence="2" type="ORF">PV10_01525</name>
</gene>
<dbReference type="HOGENOM" id="CLU_040837_1_0_1"/>
<feature type="compositionally biased region" description="Polar residues" evidence="1">
    <location>
        <begin position="170"/>
        <end position="195"/>
    </location>
</feature>
<proteinExistence type="predicted"/>
<dbReference type="OrthoDB" id="20473at2759"/>
<name>A0A0D1ZV08_EXOME</name>
<reference evidence="2 3" key="1">
    <citation type="submission" date="2015-01" db="EMBL/GenBank/DDBJ databases">
        <title>The Genome Sequence of Exophiala mesophila CBS40295.</title>
        <authorList>
            <consortium name="The Broad Institute Genomics Platform"/>
            <person name="Cuomo C."/>
            <person name="de Hoog S."/>
            <person name="Gorbushina A."/>
            <person name="Stielow B."/>
            <person name="Teixiera M."/>
            <person name="Abouelleil A."/>
            <person name="Chapman S.B."/>
            <person name="Priest M."/>
            <person name="Young S.K."/>
            <person name="Wortman J."/>
            <person name="Nusbaum C."/>
            <person name="Birren B."/>
        </authorList>
    </citation>
    <scope>NUCLEOTIDE SEQUENCE [LARGE SCALE GENOMIC DNA]</scope>
    <source>
        <strain evidence="2 3">CBS 40295</strain>
    </source>
</reference>
<sequence>MTTPSDSGPRDTSGPDTSPSAPLKLVMPEDHINQATGAHDSTDPAAHRLATLAHESTGSPERPSYSPVTPTLSHSSAAANSATGAASPPPQWVDEADLEALPLSLDDNPDAIALRAALSILQIQRQQALKDMRDLDRMKAAALQDPDQFVLDLEQGKLNRPSNPGVGSDSFESPGQSQADSTSKFGRFPTPQNIARTPPIEWKKYHIVGEPLDRLHQVQQHYPGFGQEPHPGSAKPQPHAIAAPYRPFSDRLDDTDPRIKSQPPES</sequence>
<evidence type="ECO:0000256" key="1">
    <source>
        <dbReference type="SAM" id="MobiDB-lite"/>
    </source>
</evidence>
<feature type="region of interest" description="Disordered" evidence="1">
    <location>
        <begin position="1"/>
        <end position="93"/>
    </location>
</feature>
<evidence type="ECO:0000313" key="3">
    <source>
        <dbReference type="Proteomes" id="UP000054302"/>
    </source>
</evidence>